<evidence type="ECO:0000256" key="1">
    <source>
        <dbReference type="SAM" id="Coils"/>
    </source>
</evidence>
<dbReference type="AlphaFoldDB" id="A0A1Y6EQN3"/>
<evidence type="ECO:0000313" key="3">
    <source>
        <dbReference type="Proteomes" id="UP000194450"/>
    </source>
</evidence>
<accession>A0A1Y6EQN3</accession>
<gene>
    <name evidence="2" type="ORF">SAMN06297229_1161</name>
</gene>
<evidence type="ECO:0000313" key="2">
    <source>
        <dbReference type="EMBL" id="SMQ65018.1"/>
    </source>
</evidence>
<name>A0A1Y6EQN3_9GAMM</name>
<proteinExistence type="predicted"/>
<dbReference type="Proteomes" id="UP000194450">
    <property type="component" value="Unassembled WGS sequence"/>
</dbReference>
<dbReference type="OrthoDB" id="6183141at2"/>
<dbReference type="EMBL" id="FXWH01000001">
    <property type="protein sequence ID" value="SMQ65018.1"/>
    <property type="molecule type" value="Genomic_DNA"/>
</dbReference>
<feature type="coiled-coil region" evidence="1">
    <location>
        <begin position="8"/>
        <end position="64"/>
    </location>
</feature>
<protein>
    <recommendedName>
        <fullName evidence="4">Coiled coil domain-containing protein</fullName>
    </recommendedName>
</protein>
<keyword evidence="1" id="KW-0175">Coiled coil</keyword>
<keyword evidence="3" id="KW-1185">Reference proteome</keyword>
<dbReference type="RefSeq" id="WP_086434266.1">
    <property type="nucleotide sequence ID" value="NZ_FXWH01000001.1"/>
</dbReference>
<reference evidence="3" key="1">
    <citation type="submission" date="2017-04" db="EMBL/GenBank/DDBJ databases">
        <authorList>
            <person name="Varghese N."/>
            <person name="Submissions S."/>
        </authorList>
    </citation>
    <scope>NUCLEOTIDE SEQUENCE [LARGE SCALE GENOMIC DNA]</scope>
</reference>
<organism evidence="2 3">
    <name type="scientific">Pseudidiomarina planktonica</name>
    <dbReference type="NCBI Taxonomy" id="1323738"/>
    <lineage>
        <taxon>Bacteria</taxon>
        <taxon>Pseudomonadati</taxon>
        <taxon>Pseudomonadota</taxon>
        <taxon>Gammaproteobacteria</taxon>
        <taxon>Alteromonadales</taxon>
        <taxon>Idiomarinaceae</taxon>
        <taxon>Pseudidiomarina</taxon>
    </lineage>
</organism>
<evidence type="ECO:0008006" key="4">
    <source>
        <dbReference type="Google" id="ProtNLM"/>
    </source>
</evidence>
<sequence length="87" mass="10154">MSEKKAFERKVEGQLEEWEAELDKMKAKAKQSSGEAEIKSKEKARDLEHRIEEGRRKLDALKQAGADGWQNVEKEIKSSWKDFKTNF</sequence>